<name>A0ABV4QTV6_9ACTN</name>
<feature type="region of interest" description="Disordered" evidence="1">
    <location>
        <begin position="1"/>
        <end position="20"/>
    </location>
</feature>
<evidence type="ECO:0000313" key="2">
    <source>
        <dbReference type="EMBL" id="MFA1553473.1"/>
    </source>
</evidence>
<comment type="caution">
    <text evidence="2">The sequence shown here is derived from an EMBL/GenBank/DDBJ whole genome shotgun (WGS) entry which is preliminary data.</text>
</comment>
<evidence type="ECO:0000256" key="1">
    <source>
        <dbReference type="SAM" id="MobiDB-lite"/>
    </source>
</evidence>
<dbReference type="RefSeq" id="WP_371939868.1">
    <property type="nucleotide sequence ID" value="NZ_JAXCEH010000003.1"/>
</dbReference>
<evidence type="ECO:0000313" key="3">
    <source>
        <dbReference type="Proteomes" id="UP001569904"/>
    </source>
</evidence>
<reference evidence="2 3" key="1">
    <citation type="submission" date="2023-11" db="EMBL/GenBank/DDBJ databases">
        <title>Actinomadura monticuli sp. nov., isolated from volcanic ash.</title>
        <authorList>
            <person name="Lee S.D."/>
            <person name="Yang H."/>
            <person name="Kim I.S."/>
        </authorList>
    </citation>
    <scope>NUCLEOTIDE SEQUENCE [LARGE SCALE GENOMIC DNA]</scope>
    <source>
        <strain evidence="2 3">DSM 45346</strain>
    </source>
</reference>
<organism evidence="2 3">
    <name type="scientific">Actinomadura chokoriensis</name>
    <dbReference type="NCBI Taxonomy" id="454156"/>
    <lineage>
        <taxon>Bacteria</taxon>
        <taxon>Bacillati</taxon>
        <taxon>Actinomycetota</taxon>
        <taxon>Actinomycetes</taxon>
        <taxon>Streptosporangiales</taxon>
        <taxon>Thermomonosporaceae</taxon>
        <taxon>Actinomadura</taxon>
    </lineage>
</organism>
<gene>
    <name evidence="2" type="ORF">SM436_07185</name>
</gene>
<sequence length="73" mass="7875">MSGPPESERSDWTDQDLLTRHEAGERIRAEIAETEALLDAADPPRADERAALERRLAALRAHPFAAPSGPSGA</sequence>
<protein>
    <submittedName>
        <fullName evidence="2">Uncharacterized protein</fullName>
    </submittedName>
</protein>
<dbReference type="EMBL" id="JAXCEH010000003">
    <property type="protein sequence ID" value="MFA1553473.1"/>
    <property type="molecule type" value="Genomic_DNA"/>
</dbReference>
<keyword evidence="3" id="KW-1185">Reference proteome</keyword>
<accession>A0ABV4QTV6</accession>
<dbReference type="Proteomes" id="UP001569904">
    <property type="component" value="Unassembled WGS sequence"/>
</dbReference>
<proteinExistence type="predicted"/>